<organism evidence="2 3">
    <name type="scientific">Candidatus Riesia pediculischaeffi</name>
    <dbReference type="NCBI Taxonomy" id="428411"/>
    <lineage>
        <taxon>Bacteria</taxon>
        <taxon>Pseudomonadati</taxon>
        <taxon>Pseudomonadota</taxon>
        <taxon>Gammaproteobacteria</taxon>
        <taxon>Enterobacterales</taxon>
        <taxon>Enterobacteriaceae</taxon>
        <taxon>Candidatus Riesia</taxon>
    </lineage>
</organism>
<gene>
    <name evidence="2" type="ORF">AOQ87_00280</name>
</gene>
<keyword evidence="1" id="KW-0812">Transmembrane</keyword>
<keyword evidence="1" id="KW-0472">Membrane</keyword>
<reference evidence="2 3" key="1">
    <citation type="submission" date="2015-10" db="EMBL/GenBank/DDBJ databases">
        <title>Survey of human and primate louse endosymbionts.</title>
        <authorList>
            <person name="Boyd B.M."/>
        </authorList>
    </citation>
    <scope>NUCLEOTIDE SEQUENCE [LARGE SCALE GENOMIC DNA]</scope>
    <source>
        <strain evidence="2 3">PTSK</strain>
    </source>
</reference>
<dbReference type="Proteomes" id="UP000242793">
    <property type="component" value="Chromosome"/>
</dbReference>
<dbReference type="KEGG" id="rped:AOQ87_00280"/>
<feature type="transmembrane region" description="Helical" evidence="1">
    <location>
        <begin position="49"/>
        <end position="67"/>
    </location>
</feature>
<name>A0A1V0HJY4_9ENTR</name>
<accession>A0A1V0HJY4</accession>
<keyword evidence="1" id="KW-1133">Transmembrane helix</keyword>
<evidence type="ECO:0000313" key="3">
    <source>
        <dbReference type="Proteomes" id="UP000242793"/>
    </source>
</evidence>
<sequence length="70" mass="8525">MLSFLFYQKSHEIFIDLIKILFEINIIYEQFIFNFMINDRHISNFLKCLKILILNILIVRIGYYLIVPVL</sequence>
<feature type="transmembrane region" description="Helical" evidence="1">
    <location>
        <begin position="20"/>
        <end position="37"/>
    </location>
</feature>
<proteinExistence type="predicted"/>
<evidence type="ECO:0000313" key="2">
    <source>
        <dbReference type="EMBL" id="ARC53147.1"/>
    </source>
</evidence>
<dbReference type="EMBL" id="CP012839">
    <property type="protein sequence ID" value="ARC53147.1"/>
    <property type="molecule type" value="Genomic_DNA"/>
</dbReference>
<evidence type="ECO:0000256" key="1">
    <source>
        <dbReference type="SAM" id="Phobius"/>
    </source>
</evidence>
<protein>
    <submittedName>
        <fullName evidence="2">Uncharacterized protein</fullName>
    </submittedName>
</protein>
<keyword evidence="3" id="KW-1185">Reference proteome</keyword>
<dbReference type="AlphaFoldDB" id="A0A1V0HJY4"/>